<feature type="domain" description="Alginate export" evidence="2">
    <location>
        <begin position="29"/>
        <end position="430"/>
    </location>
</feature>
<sequence length="459" mass="51690">MYKKNYLPILLTLFCAMGLQHAFAQFTVSGQLRTRTELRNGQGTLQIKDTARALFTSQRTRLNFGYSGYRFKLYASAQDVRVWGQDASSINRITTDANDGLMLHEAWAEISLVDTGKVIKNFTLKVGRQELVYDDVRLLGNLDWLQQARRHDAALVKFDHNGWTAHLGVAYNQNAERKSNTIYNGTPTGYTASTNGMGAMYKSMQFLYLGRKHFFGNSSLLFFKDDFSKFHFAATDTEKKTPIYEHGVWSRYTIGGNVFGTAKRKLGFAISAFYQGGKYREGTSLSEYFASVSTQYAVGRKLSVGPGVDITSGNNGSDPTKRYQRFDPLYGTPHKFWGYMDYFYVADGFGANGLVDYYLKAKYRLKDNFTLSLDGHRFVLPTAVVNNDGTTMKKSLGTEIDFVFNYAMTKAVTIEGGYSTMFSTATMASAKVKNVGRASDFSDWAYLMISIKPEFTFKN</sequence>
<keyword evidence="4" id="KW-1185">Reference proteome</keyword>
<evidence type="ECO:0000256" key="1">
    <source>
        <dbReference type="SAM" id="SignalP"/>
    </source>
</evidence>
<dbReference type="AlphaFoldDB" id="A0A1T5MGK1"/>
<dbReference type="Proteomes" id="UP000190961">
    <property type="component" value="Unassembled WGS sequence"/>
</dbReference>
<protein>
    <submittedName>
        <fullName evidence="3">Alginate export</fullName>
    </submittedName>
</protein>
<organism evidence="3 4">
    <name type="scientific">Ohtaekwangia koreensis</name>
    <dbReference type="NCBI Taxonomy" id="688867"/>
    <lineage>
        <taxon>Bacteria</taxon>
        <taxon>Pseudomonadati</taxon>
        <taxon>Bacteroidota</taxon>
        <taxon>Cytophagia</taxon>
        <taxon>Cytophagales</taxon>
        <taxon>Fulvivirgaceae</taxon>
        <taxon>Ohtaekwangia</taxon>
    </lineage>
</organism>
<accession>A0A1T5MGK1</accession>
<dbReference type="Pfam" id="PF13372">
    <property type="entry name" value="Alginate_exp"/>
    <property type="match status" value="1"/>
</dbReference>
<reference evidence="3 4" key="1">
    <citation type="submission" date="2017-02" db="EMBL/GenBank/DDBJ databases">
        <authorList>
            <person name="Peterson S.W."/>
        </authorList>
    </citation>
    <scope>NUCLEOTIDE SEQUENCE [LARGE SCALE GENOMIC DNA]</scope>
    <source>
        <strain evidence="3 4">DSM 25262</strain>
    </source>
</reference>
<keyword evidence="1" id="KW-0732">Signal</keyword>
<evidence type="ECO:0000313" key="4">
    <source>
        <dbReference type="Proteomes" id="UP000190961"/>
    </source>
</evidence>
<dbReference type="RefSeq" id="WP_079689866.1">
    <property type="nucleotide sequence ID" value="NZ_FUZU01000004.1"/>
</dbReference>
<dbReference type="InterPro" id="IPR025388">
    <property type="entry name" value="Alginate_export_dom"/>
</dbReference>
<dbReference type="EMBL" id="FUZU01000004">
    <property type="protein sequence ID" value="SKC87357.1"/>
    <property type="molecule type" value="Genomic_DNA"/>
</dbReference>
<evidence type="ECO:0000259" key="2">
    <source>
        <dbReference type="Pfam" id="PF13372"/>
    </source>
</evidence>
<evidence type="ECO:0000313" key="3">
    <source>
        <dbReference type="EMBL" id="SKC87357.1"/>
    </source>
</evidence>
<name>A0A1T5MGK1_9BACT</name>
<dbReference type="STRING" id="688867.SAMN05660236_5392"/>
<gene>
    <name evidence="3" type="ORF">SAMN05660236_5392</name>
</gene>
<proteinExistence type="predicted"/>
<feature type="signal peptide" evidence="1">
    <location>
        <begin position="1"/>
        <end position="24"/>
    </location>
</feature>
<feature type="chain" id="PRO_5012143089" evidence="1">
    <location>
        <begin position="25"/>
        <end position="459"/>
    </location>
</feature>